<comment type="caution">
    <text evidence="1">The sequence shown here is derived from an EMBL/GenBank/DDBJ whole genome shotgun (WGS) entry which is preliminary data.</text>
</comment>
<dbReference type="RefSeq" id="WP_233133404.1">
    <property type="nucleotide sequence ID" value="NZ_JAPIUZ010000001.1"/>
</dbReference>
<organism evidence="1 2">
    <name type="scientific">Acetobacter thailandicus</name>
    <dbReference type="NCBI Taxonomy" id="1502842"/>
    <lineage>
        <taxon>Bacteria</taxon>
        <taxon>Pseudomonadati</taxon>
        <taxon>Pseudomonadota</taxon>
        <taxon>Alphaproteobacteria</taxon>
        <taxon>Acetobacterales</taxon>
        <taxon>Acetobacteraceae</taxon>
        <taxon>Acetobacter</taxon>
    </lineage>
</organism>
<evidence type="ECO:0000313" key="1">
    <source>
        <dbReference type="EMBL" id="MCX2562361.1"/>
    </source>
</evidence>
<gene>
    <name evidence="1" type="ORF">OQ497_00020</name>
</gene>
<accession>A0ABT3QAP6</accession>
<reference evidence="1 2" key="1">
    <citation type="submission" date="2022-11" db="EMBL/GenBank/DDBJ databases">
        <title>Genome sequencing of Acetobacter type strain.</title>
        <authorList>
            <person name="Heo J."/>
            <person name="Lee D."/>
            <person name="Han B.-H."/>
            <person name="Hong S.-B."/>
            <person name="Kwon S.-W."/>
        </authorList>
    </citation>
    <scope>NUCLEOTIDE SEQUENCE [LARGE SCALE GENOMIC DNA]</scope>
    <source>
        <strain evidence="1 2">KACC 21253</strain>
    </source>
</reference>
<evidence type="ECO:0000313" key="2">
    <source>
        <dbReference type="Proteomes" id="UP001301152"/>
    </source>
</evidence>
<sequence length="318" mass="35846">MRQNVSGLPDYIKQELSEPVPEEVSRFVQSLVKQGNPLAVIFYGSGLRGGIQDDTLLDFYIVLNRQADWPRSFLARSGNAILPPNVEYHEIPVAGRMLRAKIAFVTLAQLRHQTGFSTLDTTVWARFSQPVRLVWVRDKQAESAVCTCITRAVVTASRWAAFMGPVHGGDALSFWKALYQKTYQTELRVEKASRGAGIVETYPRRYAELLVPCWEAAGVKFTQAGEGLSPCFSAQERHKLEQKWRLRTAFGKPLNIARLIKAAFTFTGGARYAAWKIERHSGIKVPLTPFMEKHPLICGVPLLIRLWQKGAFQRNVRS</sequence>
<proteinExistence type="predicted"/>
<evidence type="ECO:0008006" key="3">
    <source>
        <dbReference type="Google" id="ProtNLM"/>
    </source>
</evidence>
<dbReference type="Proteomes" id="UP001301152">
    <property type="component" value="Unassembled WGS sequence"/>
</dbReference>
<dbReference type="EMBL" id="JAPIUZ010000001">
    <property type="protein sequence ID" value="MCX2562361.1"/>
    <property type="molecule type" value="Genomic_DNA"/>
</dbReference>
<name>A0ABT3QAP6_9PROT</name>
<keyword evidence="2" id="KW-1185">Reference proteome</keyword>
<protein>
    <recommendedName>
        <fullName evidence="3">Phosphatidate cytidylyltransferase</fullName>
    </recommendedName>
</protein>